<name>A0A2N8HH32_9BACT</name>
<dbReference type="RefSeq" id="WP_102711603.1">
    <property type="nucleotide sequence ID" value="NZ_CABMLK010000001.1"/>
</dbReference>
<dbReference type="Pfam" id="PF09992">
    <property type="entry name" value="NAGPA"/>
    <property type="match status" value="1"/>
</dbReference>
<dbReference type="Proteomes" id="UP000236000">
    <property type="component" value="Unassembled WGS sequence"/>
</dbReference>
<dbReference type="OrthoDB" id="5515706at2"/>
<organism evidence="3 4">
    <name type="scientific">Akkermansia muciniphila</name>
    <dbReference type="NCBI Taxonomy" id="239935"/>
    <lineage>
        <taxon>Bacteria</taxon>
        <taxon>Pseudomonadati</taxon>
        <taxon>Verrucomicrobiota</taxon>
        <taxon>Verrucomicrobiia</taxon>
        <taxon>Verrucomicrobiales</taxon>
        <taxon>Akkermansiaceae</taxon>
        <taxon>Akkermansia</taxon>
    </lineage>
</organism>
<gene>
    <name evidence="3" type="ORF">CXU22_00940</name>
</gene>
<evidence type="ECO:0000313" key="3">
    <source>
        <dbReference type="EMBL" id="PNC20378.1"/>
    </source>
</evidence>
<evidence type="ECO:0000259" key="2">
    <source>
        <dbReference type="Pfam" id="PF09992"/>
    </source>
</evidence>
<sequence>MPFLRFLLLLTFFCGTVQAEHRVFTRKDGFLSMRDKLNVYFFQSGTHRLLVRDEGSVRVPRYGSLDKAMRKSPCVAGVNGGFFGADAEGTPLGLVVQDGKRLSPLATGSFAVSGVVYEDGKSGLALVRSSALKRMKKLPAMQAAIQGGPFLVENGAAVKGLNAQKSTYRTFIATDGGKRWCIGVSSSVTLKELADWLATPGALGDFRVKTALNLDGGSSSAFWCHESGISYPAFKQVRNYLGVAPRR</sequence>
<feature type="chain" id="PRO_5014841222" description="Phosphodiester glycosidase domain-containing protein" evidence="1">
    <location>
        <begin position="20"/>
        <end position="247"/>
    </location>
</feature>
<comment type="caution">
    <text evidence="3">The sequence shown here is derived from an EMBL/GenBank/DDBJ whole genome shotgun (WGS) entry which is preliminary data.</text>
</comment>
<evidence type="ECO:0000256" key="1">
    <source>
        <dbReference type="SAM" id="SignalP"/>
    </source>
</evidence>
<reference evidence="3 4" key="1">
    <citation type="journal article" date="2017" name="BMC Genomics">
        <title>Genome sequencing of 39 Akkermansia muciniphila isolates reveals its population structure, genomic and functional diverisity, and global distribution in mammalian gut microbiotas.</title>
        <authorList>
            <person name="Guo X."/>
            <person name="Li S."/>
            <person name="Zhang J."/>
            <person name="Wu F."/>
            <person name="Li X."/>
            <person name="Wu D."/>
            <person name="Zhang M."/>
            <person name="Ou Z."/>
            <person name="Jie Z."/>
            <person name="Yan Q."/>
            <person name="Li P."/>
            <person name="Yi J."/>
            <person name="Peng Y."/>
        </authorList>
    </citation>
    <scope>NUCLEOTIDE SEQUENCE [LARGE SCALE GENOMIC DNA]</scope>
    <source>
        <strain evidence="3 4">GP24</strain>
    </source>
</reference>
<feature type="domain" description="Phosphodiester glycosidase" evidence="2">
    <location>
        <begin position="74"/>
        <end position="243"/>
    </location>
</feature>
<dbReference type="PANTHER" id="PTHR40446:SF2">
    <property type="entry name" value="N-ACETYLGLUCOSAMINE-1-PHOSPHODIESTER ALPHA-N-ACETYLGLUCOSAMINIDASE"/>
    <property type="match status" value="1"/>
</dbReference>
<evidence type="ECO:0000313" key="4">
    <source>
        <dbReference type="Proteomes" id="UP000236000"/>
    </source>
</evidence>
<dbReference type="AlphaFoldDB" id="A0A2N8HH32"/>
<dbReference type="InterPro" id="IPR018711">
    <property type="entry name" value="NAGPA"/>
</dbReference>
<keyword evidence="1" id="KW-0732">Signal</keyword>
<proteinExistence type="predicted"/>
<accession>A0A2N8HH32</accession>
<feature type="signal peptide" evidence="1">
    <location>
        <begin position="1"/>
        <end position="19"/>
    </location>
</feature>
<dbReference type="PANTHER" id="PTHR40446">
    <property type="entry name" value="N-ACETYLGLUCOSAMINE-1-PHOSPHODIESTER ALPHA-N-ACETYLGLUCOSAMINIDASE"/>
    <property type="match status" value="1"/>
</dbReference>
<dbReference type="EMBL" id="PJKA01000002">
    <property type="protein sequence ID" value="PNC20378.1"/>
    <property type="molecule type" value="Genomic_DNA"/>
</dbReference>
<protein>
    <recommendedName>
        <fullName evidence="2">Phosphodiester glycosidase domain-containing protein</fullName>
    </recommendedName>
</protein>